<evidence type="ECO:0000259" key="1">
    <source>
        <dbReference type="Pfam" id="PF01872"/>
    </source>
</evidence>
<dbReference type="GeneID" id="66834281"/>
<gene>
    <name evidence="2" type="ORF">RHRU231_750152</name>
</gene>
<evidence type="ECO:0000313" key="3">
    <source>
        <dbReference type="Proteomes" id="UP000042997"/>
    </source>
</evidence>
<dbReference type="KEGG" id="rrz:CS378_20330"/>
<dbReference type="GO" id="GO:0009231">
    <property type="term" value="P:riboflavin biosynthetic process"/>
    <property type="evidence" value="ECO:0007669"/>
    <property type="project" value="InterPro"/>
</dbReference>
<dbReference type="SUPFAM" id="SSF53597">
    <property type="entry name" value="Dihydrofolate reductase-like"/>
    <property type="match status" value="1"/>
</dbReference>
<dbReference type="InterPro" id="IPR024072">
    <property type="entry name" value="DHFR-like_dom_sf"/>
</dbReference>
<proteinExistence type="predicted"/>
<organism evidence="2 3">
    <name type="scientific">Rhodococcus ruber</name>
    <dbReference type="NCBI Taxonomy" id="1830"/>
    <lineage>
        <taxon>Bacteria</taxon>
        <taxon>Bacillati</taxon>
        <taxon>Actinomycetota</taxon>
        <taxon>Actinomycetes</taxon>
        <taxon>Mycobacteriales</taxon>
        <taxon>Nocardiaceae</taxon>
        <taxon>Rhodococcus</taxon>
    </lineage>
</organism>
<dbReference type="EMBL" id="CCSD01000089">
    <property type="protein sequence ID" value="CDZ90805.1"/>
    <property type="molecule type" value="Genomic_DNA"/>
</dbReference>
<accession>A0A098BRG4</accession>
<protein>
    <submittedName>
        <fullName evidence="2">Bifunctional deaminase-reductase domain protein</fullName>
    </submittedName>
</protein>
<dbReference type="OrthoDB" id="7342392at2"/>
<evidence type="ECO:0000313" key="2">
    <source>
        <dbReference type="EMBL" id="CDZ90805.1"/>
    </source>
</evidence>
<dbReference type="SMR" id="A0A098BRG4"/>
<dbReference type="Proteomes" id="UP000042997">
    <property type="component" value="Unassembled WGS sequence"/>
</dbReference>
<reference evidence="2 3" key="1">
    <citation type="journal article" date="2014" name="Genome Announc.">
        <title>Draft Genome Sequence of Propane- and Butane-Oxidizing Actinobacterium Rhodococcus ruber IEGM 231.</title>
        <authorList>
            <person name="Ivshina I.B."/>
            <person name="Kuyukina M.S."/>
            <person name="Krivoruchko A.V."/>
            <person name="Barbe V."/>
            <person name="Fischer C."/>
        </authorList>
    </citation>
    <scope>NUCLEOTIDE SEQUENCE [LARGE SCALE GENOMIC DNA]</scope>
</reference>
<sequence length="187" mass="20514">MGKVTVTEFVSADGVMENPAWTFPYWNDTIAAFKDGELNEADALLLGRTTYQEFAAVWPDHPGEDDASKAQMNDIPKHVATTTLTELEWNATRIEGDVAEGIRALKAEKNLLVMGSGSLVEFLRSQGLVDEYRLAVYPVLVGSGRRLFDSVEAQATLDLRDCKVLDNGVLLLVYSVVSDTVAVPDFD</sequence>
<dbReference type="RefSeq" id="WP_010593780.1">
    <property type="nucleotide sequence ID" value="NZ_CP024315.1"/>
</dbReference>
<dbReference type="Pfam" id="PF01872">
    <property type="entry name" value="RibD_C"/>
    <property type="match status" value="1"/>
</dbReference>
<dbReference type="InterPro" id="IPR050765">
    <property type="entry name" value="Riboflavin_Biosynth_HTPR"/>
</dbReference>
<dbReference type="InterPro" id="IPR002734">
    <property type="entry name" value="RibDG_C"/>
</dbReference>
<dbReference type="GO" id="GO:0008703">
    <property type="term" value="F:5-amino-6-(5-phosphoribosylamino)uracil reductase activity"/>
    <property type="evidence" value="ECO:0007669"/>
    <property type="project" value="InterPro"/>
</dbReference>
<dbReference type="AlphaFoldDB" id="A0A098BRG4"/>
<dbReference type="Gene3D" id="3.40.430.10">
    <property type="entry name" value="Dihydrofolate Reductase, subunit A"/>
    <property type="match status" value="1"/>
</dbReference>
<name>A0A098BRG4_9NOCA</name>
<dbReference type="eggNOG" id="COG0262">
    <property type="taxonomic scope" value="Bacteria"/>
</dbReference>
<feature type="domain" description="Bacterial bifunctional deaminase-reductase C-terminal" evidence="1">
    <location>
        <begin position="3"/>
        <end position="171"/>
    </location>
</feature>
<dbReference type="PANTHER" id="PTHR38011">
    <property type="entry name" value="DIHYDROFOLATE REDUCTASE FAMILY PROTEIN (AFU_ORTHOLOGUE AFUA_8G06820)"/>
    <property type="match status" value="1"/>
</dbReference>
<dbReference type="PANTHER" id="PTHR38011:SF11">
    <property type="entry name" value="2,5-DIAMINO-6-RIBOSYLAMINO-4(3H)-PYRIMIDINONE 5'-PHOSPHATE REDUCTASE"/>
    <property type="match status" value="1"/>
</dbReference>